<comment type="caution">
    <text evidence="3">The sequence shown here is derived from an EMBL/GenBank/DDBJ whole genome shotgun (WGS) entry which is preliminary data.</text>
</comment>
<accession>A0ABW2UUR6</accession>
<feature type="domain" description="D-isomer specific 2-hydroxyacid dehydrogenase NAD-binding" evidence="1">
    <location>
        <begin position="147"/>
        <end position="230"/>
    </location>
</feature>
<evidence type="ECO:0000259" key="2">
    <source>
        <dbReference type="Pfam" id="PF16924"/>
    </source>
</evidence>
<sequence length="296" mass="32227">MTQHVAVIGGDARYLELIRQLQTLPDVSIHLVGFDKLEQGFTGLDQTDFADLEQTMLDAVILPITGTDQDGYVETVFSSQTIRLTHEWFASLNDQTVVFTGITNDYLTNAINKTNLSLISLLNRDDVAIYNSIPTAEGTIMMAIEHTDYTIHASRVIVVGFGRVGNTVANKFAALGAEVSVCAESIMDLARITELGHTAIPFDELHAHTRDCDLLINTVPAQVVTKDAIQYLPPHGIIFDLASKPGGTDFDYAQKRGIKAVLAKSLPGVVAPKTAGKILADVVKQFLADFKRKENG</sequence>
<dbReference type="InterPro" id="IPR006140">
    <property type="entry name" value="D-isomer_DH_NAD-bd"/>
</dbReference>
<dbReference type="RefSeq" id="WP_382357313.1">
    <property type="nucleotide sequence ID" value="NZ_JBHTGR010000001.1"/>
</dbReference>
<evidence type="ECO:0000313" key="4">
    <source>
        <dbReference type="Proteomes" id="UP001596620"/>
    </source>
</evidence>
<evidence type="ECO:0000313" key="3">
    <source>
        <dbReference type="EMBL" id="MFC7745843.1"/>
    </source>
</evidence>
<dbReference type="Pfam" id="PF02826">
    <property type="entry name" value="2-Hacid_dh_C"/>
    <property type="match status" value="1"/>
</dbReference>
<dbReference type="Pfam" id="PF16924">
    <property type="entry name" value="DpaA_N"/>
    <property type="match status" value="1"/>
</dbReference>
<protein>
    <submittedName>
        <fullName evidence="3">Dipicolinic acid synthetase subunit A</fullName>
    </submittedName>
</protein>
<gene>
    <name evidence="3" type="primary">dpaA</name>
    <name evidence="3" type="ORF">ACFQU8_01125</name>
</gene>
<dbReference type="EMBL" id="JBHTGR010000001">
    <property type="protein sequence ID" value="MFC7745843.1"/>
    <property type="molecule type" value="Genomic_DNA"/>
</dbReference>
<dbReference type="InterPro" id="IPR036291">
    <property type="entry name" value="NAD(P)-bd_dom_sf"/>
</dbReference>
<reference evidence="4" key="1">
    <citation type="journal article" date="2019" name="Int. J. Syst. Evol. Microbiol.">
        <title>The Global Catalogue of Microorganisms (GCM) 10K type strain sequencing project: providing services to taxonomists for standard genome sequencing and annotation.</title>
        <authorList>
            <consortium name="The Broad Institute Genomics Platform"/>
            <consortium name="The Broad Institute Genome Sequencing Center for Infectious Disease"/>
            <person name="Wu L."/>
            <person name="Ma J."/>
        </authorList>
    </citation>
    <scope>NUCLEOTIDE SEQUENCE [LARGE SCALE GENOMIC DNA]</scope>
    <source>
        <strain evidence="4">JCM 30234</strain>
    </source>
</reference>
<dbReference type="NCBIfam" id="NF006162">
    <property type="entry name" value="PRK08306.1"/>
    <property type="match status" value="1"/>
</dbReference>
<dbReference type="InterPro" id="IPR014215">
    <property type="entry name" value="Dipicolinic_acid_synth_A"/>
</dbReference>
<dbReference type="NCBIfam" id="TIGR02853">
    <property type="entry name" value="spore_dpaA"/>
    <property type="match status" value="1"/>
</dbReference>
<proteinExistence type="predicted"/>
<dbReference type="InterPro" id="IPR031629">
    <property type="entry name" value="DpaA_N"/>
</dbReference>
<feature type="domain" description="Dipicolinate synthase subunit A N-terminal" evidence="2">
    <location>
        <begin position="4"/>
        <end position="121"/>
    </location>
</feature>
<dbReference type="SUPFAM" id="SSF51735">
    <property type="entry name" value="NAD(P)-binding Rossmann-fold domains"/>
    <property type="match status" value="1"/>
</dbReference>
<evidence type="ECO:0000259" key="1">
    <source>
        <dbReference type="Pfam" id="PF02826"/>
    </source>
</evidence>
<dbReference type="Proteomes" id="UP001596620">
    <property type="component" value="Unassembled WGS sequence"/>
</dbReference>
<dbReference type="Gene3D" id="3.40.50.720">
    <property type="entry name" value="NAD(P)-binding Rossmann-like Domain"/>
    <property type="match status" value="2"/>
</dbReference>
<keyword evidence="4" id="KW-1185">Reference proteome</keyword>
<organism evidence="3 4">
    <name type="scientific">Lentibacillus kimchii</name>
    <dbReference type="NCBI Taxonomy" id="1542911"/>
    <lineage>
        <taxon>Bacteria</taxon>
        <taxon>Bacillati</taxon>
        <taxon>Bacillota</taxon>
        <taxon>Bacilli</taxon>
        <taxon>Bacillales</taxon>
        <taxon>Bacillaceae</taxon>
        <taxon>Lentibacillus</taxon>
    </lineage>
</organism>
<name>A0ABW2UUR6_9BACI</name>